<evidence type="ECO:0000256" key="4">
    <source>
        <dbReference type="ARBA" id="ARBA00009503"/>
    </source>
</evidence>
<evidence type="ECO:0000313" key="15">
    <source>
        <dbReference type="Proteomes" id="UP000319619"/>
    </source>
</evidence>
<dbReference type="GO" id="GO:0046656">
    <property type="term" value="P:folic acid biosynthetic process"/>
    <property type="evidence" value="ECO:0007669"/>
    <property type="project" value="UniProtKB-KW"/>
</dbReference>
<dbReference type="InterPro" id="IPR011005">
    <property type="entry name" value="Dihydropteroate_synth-like_sf"/>
</dbReference>
<evidence type="ECO:0000256" key="8">
    <source>
        <dbReference type="ARBA" id="ARBA00022723"/>
    </source>
</evidence>
<dbReference type="FunFam" id="3.20.20.20:FF:000006">
    <property type="entry name" value="Dihydropteroate synthase"/>
    <property type="match status" value="1"/>
</dbReference>
<evidence type="ECO:0000256" key="12">
    <source>
        <dbReference type="RuleBase" id="RU361205"/>
    </source>
</evidence>
<organism evidence="14 15">
    <name type="scientific">candidate division LCP-89 bacterium B3_LCP</name>
    <dbReference type="NCBI Taxonomy" id="2012998"/>
    <lineage>
        <taxon>Bacteria</taxon>
        <taxon>Pseudomonadati</taxon>
        <taxon>Bacteria division LCP-89</taxon>
    </lineage>
</organism>
<comment type="pathway">
    <text evidence="3 12">Cofactor biosynthesis; tetrahydrofolate biosynthesis; 7,8-dihydrofolate from 2-amino-4-hydroxy-6-hydroxymethyl-7,8-dihydropteridine diphosphate and 4-aminobenzoate: step 1/2.</text>
</comment>
<comment type="cofactor">
    <cofactor evidence="2 12">
        <name>Mg(2+)</name>
        <dbReference type="ChEBI" id="CHEBI:18420"/>
    </cofactor>
</comment>
<comment type="catalytic activity">
    <reaction evidence="1">
        <text>(7,8-dihydropterin-6-yl)methyl diphosphate + 4-aminobenzoate = 7,8-dihydropteroate + diphosphate</text>
        <dbReference type="Rhea" id="RHEA:19949"/>
        <dbReference type="ChEBI" id="CHEBI:17836"/>
        <dbReference type="ChEBI" id="CHEBI:17839"/>
        <dbReference type="ChEBI" id="CHEBI:33019"/>
        <dbReference type="ChEBI" id="CHEBI:72950"/>
        <dbReference type="EC" id="2.5.1.15"/>
    </reaction>
</comment>
<sequence>MSGGKVFKVGERTYSRTEQPYVMGILNVTPDSFSDGGKYFSVDEALEQAHFMVDEGADFIDVGGESSRPGAEPVSLAEEMHRVIPVIEKLSGSISVPISVDTTKAEVAREALSTGATIVNDVSAMREDPKMPSVVASSGATVILMHMLGTPRSMQDNPYYDDLISEVHSFLSDRLSVALDAGIAADRILIDPGIGFGKRLQDNFEILGRLGEFSDLAPVLIGPSRKSFIGNTLNLPVEERQYGTAAAVSVVTLNGADVIRVHDVKEMVQVIKITSRCMTTADRGETVST</sequence>
<dbReference type="GO" id="GO:0046872">
    <property type="term" value="F:metal ion binding"/>
    <property type="evidence" value="ECO:0007669"/>
    <property type="project" value="UniProtKB-KW"/>
</dbReference>
<evidence type="ECO:0000313" key="14">
    <source>
        <dbReference type="EMBL" id="TKJ39847.1"/>
    </source>
</evidence>
<accession>A0A532UYL7</accession>
<comment type="similarity">
    <text evidence="4 12">Belongs to the DHPS family.</text>
</comment>
<evidence type="ECO:0000256" key="11">
    <source>
        <dbReference type="ARBA" id="ARBA00030193"/>
    </source>
</evidence>
<evidence type="ECO:0000256" key="10">
    <source>
        <dbReference type="ARBA" id="ARBA00022909"/>
    </source>
</evidence>
<dbReference type="InterPro" id="IPR045031">
    <property type="entry name" value="DHP_synth-like"/>
</dbReference>
<dbReference type="GO" id="GO:0004156">
    <property type="term" value="F:dihydropteroate synthase activity"/>
    <property type="evidence" value="ECO:0007669"/>
    <property type="project" value="UniProtKB-EC"/>
</dbReference>
<dbReference type="PROSITE" id="PS00792">
    <property type="entry name" value="DHPS_1"/>
    <property type="match status" value="1"/>
</dbReference>
<evidence type="ECO:0000256" key="5">
    <source>
        <dbReference type="ARBA" id="ARBA00012458"/>
    </source>
</evidence>
<dbReference type="InterPro" id="IPR000489">
    <property type="entry name" value="Pterin-binding_dom"/>
</dbReference>
<dbReference type="UniPathway" id="UPA00077">
    <property type="reaction ID" value="UER00156"/>
</dbReference>
<name>A0A532UYL7_UNCL8</name>
<dbReference type="EMBL" id="NJBN01000007">
    <property type="protein sequence ID" value="TKJ39847.1"/>
    <property type="molecule type" value="Genomic_DNA"/>
</dbReference>
<evidence type="ECO:0000256" key="1">
    <source>
        <dbReference type="ARBA" id="ARBA00000012"/>
    </source>
</evidence>
<keyword evidence="8 12" id="KW-0479">Metal-binding</keyword>
<evidence type="ECO:0000256" key="6">
    <source>
        <dbReference type="ARBA" id="ARBA00016919"/>
    </source>
</evidence>
<dbReference type="PANTHER" id="PTHR20941">
    <property type="entry name" value="FOLATE SYNTHESIS PROTEINS"/>
    <property type="match status" value="1"/>
</dbReference>
<dbReference type="CDD" id="cd00739">
    <property type="entry name" value="DHPS"/>
    <property type="match status" value="1"/>
</dbReference>
<keyword evidence="7 12" id="KW-0808">Transferase</keyword>
<dbReference type="InterPro" id="IPR006390">
    <property type="entry name" value="DHP_synth_dom"/>
</dbReference>
<dbReference type="Gene3D" id="3.20.20.20">
    <property type="entry name" value="Dihydropteroate synthase-like"/>
    <property type="match status" value="1"/>
</dbReference>
<feature type="domain" description="Pterin-binding" evidence="13">
    <location>
        <begin position="20"/>
        <end position="272"/>
    </location>
</feature>
<dbReference type="AlphaFoldDB" id="A0A532UYL7"/>
<dbReference type="Proteomes" id="UP000319619">
    <property type="component" value="Unassembled WGS sequence"/>
</dbReference>
<dbReference type="EC" id="2.5.1.15" evidence="5 12"/>
<reference evidence="14 15" key="1">
    <citation type="submission" date="2017-06" db="EMBL/GenBank/DDBJ databases">
        <title>Novel microbial phyla capable of carbon fixation and sulfur reduction in deep-sea sediments.</title>
        <authorList>
            <person name="Huang J."/>
            <person name="Baker B."/>
            <person name="Wang Y."/>
        </authorList>
    </citation>
    <scope>NUCLEOTIDE SEQUENCE [LARGE SCALE GENOMIC DNA]</scope>
    <source>
        <strain evidence="14">B3_LCP</strain>
    </source>
</reference>
<comment type="caution">
    <text evidence="14">The sequence shown here is derived from an EMBL/GenBank/DDBJ whole genome shotgun (WGS) entry which is preliminary data.</text>
</comment>
<proteinExistence type="inferred from homology"/>
<dbReference type="SUPFAM" id="SSF51717">
    <property type="entry name" value="Dihydropteroate synthetase-like"/>
    <property type="match status" value="1"/>
</dbReference>
<dbReference type="NCBIfam" id="TIGR01496">
    <property type="entry name" value="DHPS"/>
    <property type="match status" value="1"/>
</dbReference>
<dbReference type="PANTHER" id="PTHR20941:SF1">
    <property type="entry name" value="FOLIC ACID SYNTHESIS PROTEIN FOL1"/>
    <property type="match status" value="1"/>
</dbReference>
<protein>
    <recommendedName>
        <fullName evidence="6 12">Dihydropteroate synthase</fullName>
        <shortName evidence="12">DHPS</shortName>
        <ecNumber evidence="5 12">2.5.1.15</ecNumber>
    </recommendedName>
    <alternativeName>
        <fullName evidence="11 12">Dihydropteroate pyrophosphorylase</fullName>
    </alternativeName>
</protein>
<evidence type="ECO:0000256" key="7">
    <source>
        <dbReference type="ARBA" id="ARBA00022679"/>
    </source>
</evidence>
<evidence type="ECO:0000259" key="13">
    <source>
        <dbReference type="PROSITE" id="PS50972"/>
    </source>
</evidence>
<dbReference type="Pfam" id="PF00809">
    <property type="entry name" value="Pterin_bind"/>
    <property type="match status" value="1"/>
</dbReference>
<dbReference type="GO" id="GO:0005829">
    <property type="term" value="C:cytosol"/>
    <property type="evidence" value="ECO:0007669"/>
    <property type="project" value="TreeGrafter"/>
</dbReference>
<keyword evidence="9 12" id="KW-0460">Magnesium</keyword>
<gene>
    <name evidence="14" type="primary">folP</name>
    <name evidence="14" type="ORF">CEE37_11255</name>
</gene>
<evidence type="ECO:0000256" key="3">
    <source>
        <dbReference type="ARBA" id="ARBA00004763"/>
    </source>
</evidence>
<evidence type="ECO:0000256" key="2">
    <source>
        <dbReference type="ARBA" id="ARBA00001946"/>
    </source>
</evidence>
<dbReference type="GO" id="GO:0046654">
    <property type="term" value="P:tetrahydrofolate biosynthetic process"/>
    <property type="evidence" value="ECO:0007669"/>
    <property type="project" value="UniProtKB-UniPathway"/>
</dbReference>
<keyword evidence="10 12" id="KW-0289">Folate biosynthesis</keyword>
<dbReference type="PROSITE" id="PS50972">
    <property type="entry name" value="PTERIN_BINDING"/>
    <property type="match status" value="1"/>
</dbReference>
<evidence type="ECO:0000256" key="9">
    <source>
        <dbReference type="ARBA" id="ARBA00022842"/>
    </source>
</evidence>
<comment type="function">
    <text evidence="12">Catalyzes the condensation of para-aminobenzoate (pABA) with 6-hydroxymethyl-7,8-dihydropterin diphosphate (DHPt-PP) to form 7,8-dihydropteroate (H2Pte), the immediate precursor of folate derivatives.</text>
</comment>